<keyword evidence="5 9" id="KW-0648">Protein biosynthesis</keyword>
<dbReference type="InterPro" id="IPR013155">
    <property type="entry name" value="M/V/L/I-tRNA-synth_anticd-bd"/>
</dbReference>
<dbReference type="Pfam" id="PF10458">
    <property type="entry name" value="Val_tRNA-synt_C"/>
    <property type="match status" value="1"/>
</dbReference>
<dbReference type="Pfam" id="PF00133">
    <property type="entry name" value="tRNA-synt_1"/>
    <property type="match status" value="2"/>
</dbReference>
<dbReference type="HAMAP" id="MF_02004">
    <property type="entry name" value="Val_tRNA_synth_type1"/>
    <property type="match status" value="1"/>
</dbReference>
<feature type="short sequence motif" description="'KMSKS' region" evidence="9">
    <location>
        <begin position="512"/>
        <end position="516"/>
    </location>
</feature>
<dbReference type="InterPro" id="IPR014729">
    <property type="entry name" value="Rossmann-like_a/b/a_fold"/>
</dbReference>
<reference evidence="13" key="1">
    <citation type="submission" date="2022-10" db="EMBL/GenBank/DDBJ databases">
        <authorList>
            <person name="Wei X."/>
        </authorList>
    </citation>
    <scope>NUCLEOTIDE SEQUENCE</scope>
    <source>
        <strain evidence="13">SD2</strain>
    </source>
</reference>
<sequence length="832" mass="98760">MQKIYDHQNVEDGIESKWREKKYFIDHNLDKKPFSILLPPPNVTGKLHLGHALDSYIPDTIIRFKKLSGYDVLWLPGMDHAGIATQSKVESELYKQSKLTRHDLGKEKFLAEVWKWKEIHEKLFRQQWQTLGLALDYSNEAFTLSKEVNEKVIKIFVELYNRGYIYKKNKAVSWDINLQTAISNIEVINKETPQKMYYIKYFFENSSEYLTIATTRVETMLSDVAVVANPKDKRYKNLKNKFLIHPITKKRLPLIFDEYVKIKFGSGLMKLSAHAEADIEIIEKLGLEVIETIDKNGYINAPDYQWHKMERFEAREKMAQFLEENNYLIKAEDSISNVSYSDRSNSVIETLMLPQWFIKMDHFRDLILKNLSSKEKIKFLPNRYKNNLKRWMNNVYDWNISRQLWWGHQIPAWYKDGKMKVQAESPGQGWVQDSDVLDTWFSSGIAAFSFFKWENDDAFFKRYYPSSLMVSGYDLIFFWISRMIFLSLEFTNQRPFKEVFMHGLIRDKDGKKMSKSLNNGIDPIEVVEKYGSDALRWFLITNTAPGMDIRYNQEKIESAWKISNKLYNVALYISSMPDNNLKAKSSKLSEQSKWILNKLSALNKQIQKVFKTYDFSIIGVEIYQFIFTDLSSWYIELIKSLNIKNEAMYVFKKILIMLHPFLPFTSDYLFNKLYNEELLEQSWPEFKRFKDSSEINLLIDAITKIRKYRDDNNISKKEKLYLCLKEKISKKNLNILLSLTNSEYKENKDFLIVLDNNSIFIEISQEQKQKQKQELEKRIAFCQSEITRAQNILSNQNFIAKAPKEKIKLEEDKLQRYKQELQIYLEELKWKY</sequence>
<dbReference type="PRINTS" id="PR00986">
    <property type="entry name" value="TRNASYNTHVAL"/>
</dbReference>
<feature type="domain" description="Aminoacyl-tRNA synthetase class Ia" evidence="10">
    <location>
        <begin position="16"/>
        <end position="423"/>
    </location>
</feature>
<evidence type="ECO:0000259" key="12">
    <source>
        <dbReference type="Pfam" id="PF10458"/>
    </source>
</evidence>
<dbReference type="CDD" id="cd07962">
    <property type="entry name" value="Anticodon_Ia_Val"/>
    <property type="match status" value="1"/>
</dbReference>
<dbReference type="InterPro" id="IPR019499">
    <property type="entry name" value="Val-tRNA_synth_tRNA-bd"/>
</dbReference>
<evidence type="ECO:0000259" key="11">
    <source>
        <dbReference type="Pfam" id="PF08264"/>
    </source>
</evidence>
<dbReference type="GO" id="GO:0002161">
    <property type="term" value="F:aminoacyl-tRNA deacylase activity"/>
    <property type="evidence" value="ECO:0007669"/>
    <property type="project" value="InterPro"/>
</dbReference>
<dbReference type="CDD" id="cd00817">
    <property type="entry name" value="ValRS_core"/>
    <property type="match status" value="1"/>
</dbReference>
<dbReference type="PANTHER" id="PTHR11946:SF93">
    <property type="entry name" value="VALINE--TRNA LIGASE, CHLOROPLASTIC_MITOCHONDRIAL 2"/>
    <property type="match status" value="1"/>
</dbReference>
<dbReference type="Gene3D" id="1.10.730.10">
    <property type="entry name" value="Isoleucyl-tRNA Synthetase, Domain 1"/>
    <property type="match status" value="1"/>
</dbReference>
<dbReference type="SUPFAM" id="SSF50677">
    <property type="entry name" value="ValRS/IleRS/LeuRS editing domain"/>
    <property type="match status" value="1"/>
</dbReference>
<dbReference type="InterPro" id="IPR010978">
    <property type="entry name" value="tRNA-bd_arm"/>
</dbReference>
<organism evidence="13 14">
    <name type="scientific">Mycoplasmopsis synoviae</name>
    <name type="common">Mycoplasma synoviae</name>
    <dbReference type="NCBI Taxonomy" id="2109"/>
    <lineage>
        <taxon>Bacteria</taxon>
        <taxon>Bacillati</taxon>
        <taxon>Mycoplasmatota</taxon>
        <taxon>Mycoplasmoidales</taxon>
        <taxon>Metamycoplasmataceae</taxon>
        <taxon>Mycoplasmopsis</taxon>
    </lineage>
</organism>
<dbReference type="Pfam" id="PF08264">
    <property type="entry name" value="Anticodon_1"/>
    <property type="match status" value="1"/>
</dbReference>
<feature type="domain" description="Valyl-tRNA synthetase tRNA-binding arm" evidence="12">
    <location>
        <begin position="770"/>
        <end position="826"/>
    </location>
</feature>
<evidence type="ECO:0000256" key="7">
    <source>
        <dbReference type="ARBA" id="ARBA00023146"/>
    </source>
</evidence>
<dbReference type="GO" id="GO:0005829">
    <property type="term" value="C:cytosol"/>
    <property type="evidence" value="ECO:0007669"/>
    <property type="project" value="TreeGrafter"/>
</dbReference>
<comment type="subcellular location">
    <subcellularLocation>
        <location evidence="9">Cytoplasm</location>
    </subcellularLocation>
</comment>
<feature type="domain" description="Methionyl/Valyl/Leucyl/Isoleucyl-tRNA synthetase anticodon-binding" evidence="11">
    <location>
        <begin position="593"/>
        <end position="720"/>
    </location>
</feature>
<dbReference type="GO" id="GO:0006438">
    <property type="term" value="P:valyl-tRNA aminoacylation"/>
    <property type="evidence" value="ECO:0007669"/>
    <property type="project" value="UniProtKB-UniRule"/>
</dbReference>
<keyword evidence="4 9" id="KW-0067">ATP-binding</keyword>
<dbReference type="PANTHER" id="PTHR11946">
    <property type="entry name" value="VALYL-TRNA SYNTHETASES"/>
    <property type="match status" value="1"/>
</dbReference>
<evidence type="ECO:0000256" key="5">
    <source>
        <dbReference type="ARBA" id="ARBA00022917"/>
    </source>
</evidence>
<dbReference type="Proteomes" id="UP001164481">
    <property type="component" value="Chromosome"/>
</dbReference>
<dbReference type="InterPro" id="IPR001412">
    <property type="entry name" value="aa-tRNA-synth_I_CS"/>
</dbReference>
<dbReference type="NCBIfam" id="NF004349">
    <property type="entry name" value="PRK05729.1"/>
    <property type="match status" value="1"/>
</dbReference>
<feature type="domain" description="Aminoacyl-tRNA synthetase class Ia" evidence="10">
    <location>
        <begin position="429"/>
        <end position="550"/>
    </location>
</feature>
<dbReference type="SUPFAM" id="SSF47323">
    <property type="entry name" value="Anticodon-binding domain of a subclass of class I aminoacyl-tRNA synthetases"/>
    <property type="match status" value="1"/>
</dbReference>
<dbReference type="InterPro" id="IPR002303">
    <property type="entry name" value="Valyl-tRNA_ligase"/>
</dbReference>
<comment type="similarity">
    <text evidence="9">Belongs to the class-I aminoacyl-tRNA synthetase family. ValS type 1 subfamily.</text>
</comment>
<keyword evidence="1 9" id="KW-0963">Cytoplasm</keyword>
<dbReference type="EMBL" id="CP107525">
    <property type="protein sequence ID" value="UZW64769.1"/>
    <property type="molecule type" value="Genomic_DNA"/>
</dbReference>
<dbReference type="Gene3D" id="1.10.287.380">
    <property type="entry name" value="Valyl-tRNA synthetase, C-terminal domain"/>
    <property type="match status" value="1"/>
</dbReference>
<dbReference type="EC" id="6.1.1.9" evidence="9"/>
<evidence type="ECO:0000256" key="2">
    <source>
        <dbReference type="ARBA" id="ARBA00022598"/>
    </source>
</evidence>
<dbReference type="SUPFAM" id="SSF46589">
    <property type="entry name" value="tRNA-binding arm"/>
    <property type="match status" value="1"/>
</dbReference>
<comment type="domain">
    <text evidence="9">The C-terminal coiled-coil domain is crucial for aminoacylation activity.</text>
</comment>
<proteinExistence type="inferred from homology"/>
<dbReference type="InterPro" id="IPR002300">
    <property type="entry name" value="aa-tRNA-synth_Ia"/>
</dbReference>
<comment type="subunit">
    <text evidence="9">Monomer.</text>
</comment>
<keyword evidence="6 9" id="KW-0175">Coiled coil</keyword>
<comment type="catalytic activity">
    <reaction evidence="8 9">
        <text>tRNA(Val) + L-valine + ATP = L-valyl-tRNA(Val) + AMP + diphosphate</text>
        <dbReference type="Rhea" id="RHEA:10704"/>
        <dbReference type="Rhea" id="RHEA-COMP:9672"/>
        <dbReference type="Rhea" id="RHEA-COMP:9708"/>
        <dbReference type="ChEBI" id="CHEBI:30616"/>
        <dbReference type="ChEBI" id="CHEBI:33019"/>
        <dbReference type="ChEBI" id="CHEBI:57762"/>
        <dbReference type="ChEBI" id="CHEBI:78442"/>
        <dbReference type="ChEBI" id="CHEBI:78537"/>
        <dbReference type="ChEBI" id="CHEBI:456215"/>
        <dbReference type="EC" id="6.1.1.9"/>
    </reaction>
</comment>
<evidence type="ECO:0000256" key="1">
    <source>
        <dbReference type="ARBA" id="ARBA00022490"/>
    </source>
</evidence>
<feature type="coiled-coil region" evidence="9">
    <location>
        <begin position="765"/>
        <end position="827"/>
    </location>
</feature>
<dbReference type="NCBIfam" id="TIGR00422">
    <property type="entry name" value="valS"/>
    <property type="match status" value="1"/>
</dbReference>
<feature type="binding site" evidence="9">
    <location>
        <position position="515"/>
    </location>
    <ligand>
        <name>ATP</name>
        <dbReference type="ChEBI" id="CHEBI:30616"/>
    </ligand>
</feature>
<evidence type="ECO:0000256" key="4">
    <source>
        <dbReference type="ARBA" id="ARBA00022840"/>
    </source>
</evidence>
<dbReference type="Gene3D" id="3.40.50.620">
    <property type="entry name" value="HUPs"/>
    <property type="match status" value="2"/>
</dbReference>
<dbReference type="GO" id="GO:0005524">
    <property type="term" value="F:ATP binding"/>
    <property type="evidence" value="ECO:0007669"/>
    <property type="project" value="UniProtKB-UniRule"/>
</dbReference>
<name>A0AAX3F0C3_MYCSY</name>
<dbReference type="InterPro" id="IPR037118">
    <property type="entry name" value="Val-tRNA_synth_C_sf"/>
</dbReference>
<keyword evidence="3 9" id="KW-0547">Nucleotide-binding</keyword>
<dbReference type="InterPro" id="IPR009008">
    <property type="entry name" value="Val/Leu/Ile-tRNA-synth_edit"/>
</dbReference>
<dbReference type="PROSITE" id="PS00178">
    <property type="entry name" value="AA_TRNA_LIGASE_I"/>
    <property type="match status" value="1"/>
</dbReference>
<accession>A0AAX3F0C3</accession>
<feature type="short sequence motif" description="'HIGH' region" evidence="9">
    <location>
        <begin position="41"/>
        <end position="51"/>
    </location>
</feature>
<dbReference type="RefSeq" id="WP_239611033.1">
    <property type="nucleotide sequence ID" value="NZ_CP069379.1"/>
</dbReference>
<keyword evidence="7 9" id="KW-0030">Aminoacyl-tRNA synthetase</keyword>
<evidence type="ECO:0000259" key="10">
    <source>
        <dbReference type="Pfam" id="PF00133"/>
    </source>
</evidence>
<evidence type="ECO:0000256" key="6">
    <source>
        <dbReference type="ARBA" id="ARBA00023054"/>
    </source>
</evidence>
<evidence type="ECO:0000313" key="13">
    <source>
        <dbReference type="EMBL" id="UZW64769.1"/>
    </source>
</evidence>
<dbReference type="GO" id="GO:0004832">
    <property type="term" value="F:valine-tRNA ligase activity"/>
    <property type="evidence" value="ECO:0007669"/>
    <property type="project" value="UniProtKB-UniRule"/>
</dbReference>
<dbReference type="InterPro" id="IPR009080">
    <property type="entry name" value="tRNAsynth_Ia_anticodon-bd"/>
</dbReference>
<dbReference type="SUPFAM" id="SSF52374">
    <property type="entry name" value="Nucleotidylyl transferase"/>
    <property type="match status" value="1"/>
</dbReference>
<dbReference type="AlphaFoldDB" id="A0AAX3F0C3"/>
<comment type="function">
    <text evidence="9">Catalyzes the attachment of valine to tRNA(Val). As ValRS can inadvertently accommodate and process structurally similar amino acids such as threonine, to avoid such errors, it has a 'posttransfer' editing activity that hydrolyzes mischarged Thr-tRNA(Val) in a tRNA-dependent manner.</text>
</comment>
<evidence type="ECO:0000313" key="14">
    <source>
        <dbReference type="Proteomes" id="UP001164481"/>
    </source>
</evidence>
<gene>
    <name evidence="9" type="primary">valS</name>
    <name evidence="13" type="ORF">OIE46_01720</name>
</gene>
<evidence type="ECO:0000256" key="3">
    <source>
        <dbReference type="ARBA" id="ARBA00022741"/>
    </source>
</evidence>
<dbReference type="InterPro" id="IPR033705">
    <property type="entry name" value="Anticodon_Ia_Val"/>
</dbReference>
<protein>
    <recommendedName>
        <fullName evidence="9">Valine--tRNA ligase</fullName>
        <ecNumber evidence="9">6.1.1.9</ecNumber>
    </recommendedName>
    <alternativeName>
        <fullName evidence="9">Valyl-tRNA synthetase</fullName>
        <shortName evidence="9">ValRS</shortName>
    </alternativeName>
</protein>
<reference evidence="13" key="2">
    <citation type="submission" date="2022-11" db="EMBL/GenBank/DDBJ databases">
        <title>complete genomes of mycoplasma synoviae ZX313 strain and SD2 strain.</title>
        <authorList>
            <person name="Zhong Q."/>
        </authorList>
    </citation>
    <scope>NUCLEOTIDE SEQUENCE</scope>
    <source>
        <strain evidence="13">SD2</strain>
    </source>
</reference>
<evidence type="ECO:0000256" key="9">
    <source>
        <dbReference type="HAMAP-Rule" id="MF_02004"/>
    </source>
</evidence>
<comment type="domain">
    <text evidence="9">ValRS has two distinct active sites: one for aminoacylation and one for editing. The misactivated threonine is translocated from the active site to the editing site.</text>
</comment>
<keyword evidence="2 9" id="KW-0436">Ligase</keyword>
<evidence type="ECO:0000256" key="8">
    <source>
        <dbReference type="ARBA" id="ARBA00047552"/>
    </source>
</evidence>